<protein>
    <submittedName>
        <fullName evidence="3">Uncharacterized protein</fullName>
    </submittedName>
</protein>
<sequence>MVLENVCAPALLYLAFSIIQIVIDMYRGDTIQAFFKFIVMIIFTIVLNAICNSGMTIISWFIVFIPFILMTYVTTILFFVFGINPSKIQPSDKKCWETQFGCCDDGITAKQDPSGRSCPRMRLANVLGVHEPTPWNNKDGHYIYPSGRSSHEYSLHGGSVRTNKGDGHNHDHDYYKSKSHSHSGYKHTDHKDSGHKSFDRKTTYVAKLISETGNIIIGVIQTTKDVLVITKAVKAKPAPTGTTAADTANAAALVTYKATASTIETAANAANSEADEALLLINSAKTFDLVKAAKVAAEKAKTNADAAKASATALKTAAGV</sequence>
<keyword evidence="2" id="KW-1133">Transmembrane helix</keyword>
<dbReference type="AlphaFoldDB" id="A0A6C0EWM1"/>
<feature type="transmembrane region" description="Helical" evidence="2">
    <location>
        <begin position="6"/>
        <end position="26"/>
    </location>
</feature>
<feature type="transmembrane region" description="Helical" evidence="2">
    <location>
        <begin position="33"/>
        <end position="51"/>
    </location>
</feature>
<name>A0A6C0EWM1_9ZZZZ</name>
<accession>A0A6C0EWM1</accession>
<dbReference type="EMBL" id="MN738969">
    <property type="protein sequence ID" value="QHT33594.1"/>
    <property type="molecule type" value="Genomic_DNA"/>
</dbReference>
<reference evidence="3" key="1">
    <citation type="journal article" date="2020" name="Nature">
        <title>Giant virus diversity and host interactions through global metagenomics.</title>
        <authorList>
            <person name="Schulz F."/>
            <person name="Roux S."/>
            <person name="Paez-Espino D."/>
            <person name="Jungbluth S."/>
            <person name="Walsh D.A."/>
            <person name="Denef V.J."/>
            <person name="McMahon K.D."/>
            <person name="Konstantinidis K.T."/>
            <person name="Eloe-Fadrosh E.A."/>
            <person name="Kyrpides N.C."/>
            <person name="Woyke T."/>
        </authorList>
    </citation>
    <scope>NUCLEOTIDE SEQUENCE</scope>
    <source>
        <strain evidence="3">GVMAG-M-3300009161-36</strain>
    </source>
</reference>
<feature type="transmembrane region" description="Helical" evidence="2">
    <location>
        <begin position="57"/>
        <end position="83"/>
    </location>
</feature>
<evidence type="ECO:0000313" key="3">
    <source>
        <dbReference type="EMBL" id="QHT33594.1"/>
    </source>
</evidence>
<evidence type="ECO:0000256" key="1">
    <source>
        <dbReference type="SAM" id="MobiDB-lite"/>
    </source>
</evidence>
<keyword evidence="2" id="KW-0472">Membrane</keyword>
<proteinExistence type="predicted"/>
<evidence type="ECO:0000256" key="2">
    <source>
        <dbReference type="SAM" id="Phobius"/>
    </source>
</evidence>
<feature type="compositionally biased region" description="Basic and acidic residues" evidence="1">
    <location>
        <begin position="186"/>
        <end position="197"/>
    </location>
</feature>
<feature type="region of interest" description="Disordered" evidence="1">
    <location>
        <begin position="176"/>
        <end position="197"/>
    </location>
</feature>
<organism evidence="3">
    <name type="scientific">viral metagenome</name>
    <dbReference type="NCBI Taxonomy" id="1070528"/>
    <lineage>
        <taxon>unclassified sequences</taxon>
        <taxon>metagenomes</taxon>
        <taxon>organismal metagenomes</taxon>
    </lineage>
</organism>
<keyword evidence="2" id="KW-0812">Transmembrane</keyword>